<dbReference type="OrthoDB" id="9813313at2"/>
<dbReference type="PROSITE" id="PS00519">
    <property type="entry name" value="HTH_ASNC_1"/>
    <property type="match status" value="1"/>
</dbReference>
<evidence type="ECO:0000259" key="4">
    <source>
        <dbReference type="PROSITE" id="PS50956"/>
    </source>
</evidence>
<name>A0A175R3F8_9HYPH</name>
<evidence type="ECO:0000313" key="6">
    <source>
        <dbReference type="Proteomes" id="UP000078272"/>
    </source>
</evidence>
<feature type="domain" description="HTH asnC-type" evidence="4">
    <location>
        <begin position="1"/>
        <end position="62"/>
    </location>
</feature>
<dbReference type="Proteomes" id="UP000078272">
    <property type="component" value="Unassembled WGS sequence"/>
</dbReference>
<organism evidence="5 6">
    <name type="scientific">Aureimonas ureilytica</name>
    <dbReference type="NCBI Taxonomy" id="401562"/>
    <lineage>
        <taxon>Bacteria</taxon>
        <taxon>Pseudomonadati</taxon>
        <taxon>Pseudomonadota</taxon>
        <taxon>Alphaproteobacteria</taxon>
        <taxon>Hyphomicrobiales</taxon>
        <taxon>Aurantimonadaceae</taxon>
        <taxon>Aureimonas</taxon>
    </lineage>
</organism>
<dbReference type="PANTHER" id="PTHR30154:SF34">
    <property type="entry name" value="TRANSCRIPTIONAL REGULATOR AZLB"/>
    <property type="match status" value="1"/>
</dbReference>
<dbReference type="SUPFAM" id="SSF54909">
    <property type="entry name" value="Dimeric alpha+beta barrel"/>
    <property type="match status" value="1"/>
</dbReference>
<keyword evidence="1" id="KW-0805">Transcription regulation</keyword>
<dbReference type="PANTHER" id="PTHR30154">
    <property type="entry name" value="LEUCINE-RESPONSIVE REGULATORY PROTEIN"/>
    <property type="match status" value="1"/>
</dbReference>
<proteinExistence type="predicted"/>
<dbReference type="Pfam" id="PF01037">
    <property type="entry name" value="AsnC_trans_reg"/>
    <property type="match status" value="1"/>
</dbReference>
<dbReference type="SMART" id="SM00344">
    <property type="entry name" value="HTH_ASNC"/>
    <property type="match status" value="1"/>
</dbReference>
<dbReference type="Pfam" id="PF13412">
    <property type="entry name" value="HTH_24"/>
    <property type="match status" value="1"/>
</dbReference>
<dbReference type="InterPro" id="IPR036388">
    <property type="entry name" value="WH-like_DNA-bd_sf"/>
</dbReference>
<dbReference type="Gene3D" id="1.10.10.10">
    <property type="entry name" value="Winged helix-like DNA-binding domain superfamily/Winged helix DNA-binding domain"/>
    <property type="match status" value="1"/>
</dbReference>
<accession>A0A175R3F8</accession>
<dbReference type="InterPro" id="IPR000485">
    <property type="entry name" value="AsnC-type_HTH_dom"/>
</dbReference>
<dbReference type="STRING" id="401562.NS365_07655"/>
<reference evidence="5 6" key="1">
    <citation type="journal article" date="2016" name="Front. Microbiol.">
        <title>Genomic Resource of Rice Seed Associated Bacteria.</title>
        <authorList>
            <person name="Midha S."/>
            <person name="Bansal K."/>
            <person name="Sharma S."/>
            <person name="Kumar N."/>
            <person name="Patil P.P."/>
            <person name="Chaudhry V."/>
            <person name="Patil P.B."/>
        </authorList>
    </citation>
    <scope>NUCLEOTIDE SEQUENCE [LARGE SCALE GENOMIC DNA]</scope>
    <source>
        <strain evidence="5 6">NS226</strain>
    </source>
</reference>
<comment type="caution">
    <text evidence="5">The sequence shown here is derived from an EMBL/GenBank/DDBJ whole genome shotgun (WGS) entry which is preliminary data.</text>
</comment>
<dbReference type="Gene3D" id="3.30.70.920">
    <property type="match status" value="1"/>
</dbReference>
<dbReference type="PRINTS" id="PR00033">
    <property type="entry name" value="HTHASNC"/>
</dbReference>
<dbReference type="InterPro" id="IPR019885">
    <property type="entry name" value="Tscrpt_reg_HTH_AsnC-type_CS"/>
</dbReference>
<evidence type="ECO:0000313" key="5">
    <source>
        <dbReference type="EMBL" id="KTQ85296.1"/>
    </source>
</evidence>
<evidence type="ECO:0000256" key="2">
    <source>
        <dbReference type="ARBA" id="ARBA00023125"/>
    </source>
</evidence>
<dbReference type="InterPro" id="IPR019887">
    <property type="entry name" value="Tscrpt_reg_AsnC/Lrp_C"/>
</dbReference>
<dbReference type="FunFam" id="1.10.10.10:FF:000186">
    <property type="entry name" value="AsnC family transcriptional regulator"/>
    <property type="match status" value="1"/>
</dbReference>
<dbReference type="GO" id="GO:0043565">
    <property type="term" value="F:sequence-specific DNA binding"/>
    <property type="evidence" value="ECO:0007669"/>
    <property type="project" value="InterPro"/>
</dbReference>
<dbReference type="PATRIC" id="fig|401562.3.peg.4499"/>
<dbReference type="InterPro" id="IPR011008">
    <property type="entry name" value="Dimeric_a/b-barrel"/>
</dbReference>
<dbReference type="InterPro" id="IPR019888">
    <property type="entry name" value="Tscrpt_reg_AsnC-like"/>
</dbReference>
<dbReference type="eggNOG" id="COG1522">
    <property type="taxonomic scope" value="Bacteria"/>
</dbReference>
<dbReference type="PROSITE" id="PS50956">
    <property type="entry name" value="HTH_ASNC_2"/>
    <property type="match status" value="1"/>
</dbReference>
<dbReference type="CDD" id="cd00090">
    <property type="entry name" value="HTH_ARSR"/>
    <property type="match status" value="1"/>
</dbReference>
<dbReference type="RefSeq" id="WP_058636520.1">
    <property type="nucleotide sequence ID" value="NZ_LDPZ01000062.1"/>
</dbReference>
<evidence type="ECO:0000256" key="3">
    <source>
        <dbReference type="ARBA" id="ARBA00023163"/>
    </source>
</evidence>
<dbReference type="InterPro" id="IPR011991">
    <property type="entry name" value="ArsR-like_HTH"/>
</dbReference>
<protein>
    <submittedName>
        <fullName evidence="5">AsnC family transcriptional regulator</fullName>
    </submittedName>
</protein>
<keyword evidence="2" id="KW-0238">DNA-binding</keyword>
<dbReference type="SUPFAM" id="SSF46785">
    <property type="entry name" value="Winged helix' DNA-binding domain"/>
    <property type="match status" value="1"/>
</dbReference>
<dbReference type="EMBL" id="LDPZ01000062">
    <property type="protein sequence ID" value="KTQ85296.1"/>
    <property type="molecule type" value="Genomic_DNA"/>
</dbReference>
<dbReference type="GO" id="GO:0043200">
    <property type="term" value="P:response to amino acid"/>
    <property type="evidence" value="ECO:0007669"/>
    <property type="project" value="TreeGrafter"/>
</dbReference>
<dbReference type="GO" id="GO:0006355">
    <property type="term" value="P:regulation of DNA-templated transcription"/>
    <property type="evidence" value="ECO:0007669"/>
    <property type="project" value="UniProtKB-ARBA"/>
</dbReference>
<dbReference type="InterPro" id="IPR036390">
    <property type="entry name" value="WH_DNA-bd_sf"/>
</dbReference>
<gene>
    <name evidence="5" type="ORF">NS226_20345</name>
</gene>
<keyword evidence="3" id="KW-0804">Transcription</keyword>
<dbReference type="AlphaFoldDB" id="A0A175R3F8"/>
<evidence type="ECO:0000256" key="1">
    <source>
        <dbReference type="ARBA" id="ARBA00023015"/>
    </source>
</evidence>
<sequence length="156" mass="17397">MDDKDRQIIAELQANARLTNSELAERVNLSPSPCLRRVRLLEEAGILKSYTAIVDTEACGYPVTAFVRIRLQPHNGETVQAFEAAIAKIDVVMDSYVMAGNADYMLRVVVKSLKHYETFIRSDLHSVPGVASIDTSFTYGHVKHSLVLPIARDRHS</sequence>
<dbReference type="GO" id="GO:0005829">
    <property type="term" value="C:cytosol"/>
    <property type="evidence" value="ECO:0007669"/>
    <property type="project" value="TreeGrafter"/>
</dbReference>